<name>A0A2N8L3Z2_9BURK</name>
<evidence type="ECO:0000256" key="1">
    <source>
        <dbReference type="ARBA" id="ARBA00022801"/>
    </source>
</evidence>
<reference evidence="4 5" key="1">
    <citation type="submission" date="2018-01" db="EMBL/GenBank/DDBJ databases">
        <title>Draft genome sequence of Paucibacter aquatile CR182 isolated from freshwater of the Nakdong River.</title>
        <authorList>
            <person name="Choi A."/>
            <person name="Chung E.J."/>
        </authorList>
    </citation>
    <scope>NUCLEOTIDE SEQUENCE [LARGE SCALE GENOMIC DNA]</scope>
    <source>
        <strain evidence="4 5">CR182</strain>
    </source>
</reference>
<dbReference type="SUPFAM" id="SSF109604">
    <property type="entry name" value="HD-domain/PDEase-like"/>
    <property type="match status" value="1"/>
</dbReference>
<dbReference type="GO" id="GO:0004112">
    <property type="term" value="F:cyclic-nucleotide phosphodiesterase activity"/>
    <property type="evidence" value="ECO:0007669"/>
    <property type="project" value="UniProtKB-ARBA"/>
</dbReference>
<dbReference type="FunFam" id="1.10.3210.10:FF:000018">
    <property type="entry name" value="Two-component system response regulator"/>
    <property type="match status" value="1"/>
</dbReference>
<dbReference type="Gene3D" id="3.30.450.40">
    <property type="match status" value="1"/>
</dbReference>
<evidence type="ECO:0000259" key="3">
    <source>
        <dbReference type="PROSITE" id="PS51832"/>
    </source>
</evidence>
<dbReference type="InterPro" id="IPR003607">
    <property type="entry name" value="HD/PDEase_dom"/>
</dbReference>
<feature type="domain" description="HD-GYP" evidence="3">
    <location>
        <begin position="78"/>
        <end position="275"/>
    </location>
</feature>
<dbReference type="Proteomes" id="UP000235916">
    <property type="component" value="Unassembled WGS sequence"/>
</dbReference>
<dbReference type="CDD" id="cd00077">
    <property type="entry name" value="HDc"/>
    <property type="match status" value="1"/>
</dbReference>
<dbReference type="Pfam" id="PF13487">
    <property type="entry name" value="HD_5"/>
    <property type="match status" value="1"/>
</dbReference>
<dbReference type="InterPro" id="IPR052020">
    <property type="entry name" value="Cyclic_di-GMP/3'3'-cGAMP_PDE"/>
</dbReference>
<evidence type="ECO:0000313" key="5">
    <source>
        <dbReference type="Proteomes" id="UP000235916"/>
    </source>
</evidence>
<evidence type="ECO:0000256" key="2">
    <source>
        <dbReference type="SAM" id="Coils"/>
    </source>
</evidence>
<dbReference type="Gene3D" id="1.10.3210.10">
    <property type="entry name" value="Hypothetical protein af1432"/>
    <property type="match status" value="1"/>
</dbReference>
<dbReference type="GO" id="GO:0009214">
    <property type="term" value="P:cyclic nucleotide catabolic process"/>
    <property type="evidence" value="ECO:0007669"/>
    <property type="project" value="UniProtKB-ARBA"/>
</dbReference>
<dbReference type="PANTHER" id="PTHR45228:SF1">
    <property type="entry name" value="CYCLIC DI-GMP PHOSPHODIESTERASE TM_0186"/>
    <property type="match status" value="1"/>
</dbReference>
<dbReference type="InterPro" id="IPR037522">
    <property type="entry name" value="HD_GYP_dom"/>
</dbReference>
<keyword evidence="1" id="KW-0378">Hydrolase</keyword>
<dbReference type="InterPro" id="IPR029016">
    <property type="entry name" value="GAF-like_dom_sf"/>
</dbReference>
<proteinExistence type="predicted"/>
<protein>
    <recommendedName>
        <fullName evidence="3">HD-GYP domain-containing protein</fullName>
    </recommendedName>
</protein>
<comment type="caution">
    <text evidence="4">The sequence shown here is derived from an EMBL/GenBank/DDBJ whole genome shotgun (WGS) entry which is preliminary data.</text>
</comment>
<dbReference type="EMBL" id="POSP01000001">
    <property type="protein sequence ID" value="PND40424.1"/>
    <property type="molecule type" value="Genomic_DNA"/>
</dbReference>
<dbReference type="AlphaFoldDB" id="A0A2N8L3Z2"/>
<organism evidence="4 5">
    <name type="scientific">Kinneretia aquatilis</name>
    <dbReference type="NCBI Taxonomy" id="2070761"/>
    <lineage>
        <taxon>Bacteria</taxon>
        <taxon>Pseudomonadati</taxon>
        <taxon>Pseudomonadota</taxon>
        <taxon>Betaproteobacteria</taxon>
        <taxon>Burkholderiales</taxon>
        <taxon>Sphaerotilaceae</taxon>
        <taxon>Roseateles</taxon>
    </lineage>
</organism>
<accession>A0A2N8L3Z2</accession>
<evidence type="ECO:0000313" key="4">
    <source>
        <dbReference type="EMBL" id="PND40424.1"/>
    </source>
</evidence>
<dbReference type="PROSITE" id="PS51832">
    <property type="entry name" value="HD_GYP"/>
    <property type="match status" value="1"/>
</dbReference>
<dbReference type="SMART" id="SM00471">
    <property type="entry name" value="HDc"/>
    <property type="match status" value="1"/>
</dbReference>
<gene>
    <name evidence="4" type="ORF">C1O66_00150</name>
</gene>
<sequence>MSVQSVDSHAYGEREQSIFRTLSAYAAIALDNAGAYAAAETARQQANAALEALNEARAKLADRAEWLAEEVRKATNQIVQRERETVIRLSKAAEYRDPETGAHILRMAHYSELIARGLGLPVADQELLLEAAPMHDIGKVGITDSILLKPGRLTPEEFEIMKLHASYGYEILKDSSSLVLQAGAAIALGHHEKYDGTGYPQGLQGEAIPIFSRIVAVADVFDALTSERPYKKAWTLEAAAAHIKAHAGSHFDPDCVRVFFEHWDEVLDIRQRFQDED</sequence>
<keyword evidence="5" id="KW-1185">Reference proteome</keyword>
<keyword evidence="2" id="KW-0175">Coiled coil</keyword>
<dbReference type="PANTHER" id="PTHR45228">
    <property type="entry name" value="CYCLIC DI-GMP PHOSPHODIESTERASE TM_0186-RELATED"/>
    <property type="match status" value="1"/>
</dbReference>
<feature type="coiled-coil region" evidence="2">
    <location>
        <begin position="36"/>
        <end position="84"/>
    </location>
</feature>
<dbReference type="OrthoDB" id="9763857at2"/>